<gene>
    <name evidence="1" type="ORF">A2908_01405</name>
</gene>
<protein>
    <submittedName>
        <fullName evidence="1">Uncharacterized protein</fullName>
    </submittedName>
</protein>
<dbReference type="AlphaFoldDB" id="A0A1G2IDE5"/>
<dbReference type="Proteomes" id="UP000176774">
    <property type="component" value="Unassembled WGS sequence"/>
</dbReference>
<organism evidence="1 2">
    <name type="scientific">Candidatus Staskawiczbacteria bacterium RIFCSPLOWO2_01_FULL_38_12b</name>
    <dbReference type="NCBI Taxonomy" id="1802214"/>
    <lineage>
        <taxon>Bacteria</taxon>
        <taxon>Candidatus Staskawicziibacteriota</taxon>
    </lineage>
</organism>
<accession>A0A1G2IDE5</accession>
<sequence length="106" mass="12247">MDWQLEAVQQVLESYGEFSKNQAWKDRKFNRLEEAVDAGKKALKYLLLILWLGIWQLRMPLPLGEQEGVWFEIPPHPLLIVFISSGRIAGNATPRLPSVNTRGHFF</sequence>
<comment type="caution">
    <text evidence="1">The sequence shown here is derived from an EMBL/GenBank/DDBJ whole genome shotgun (WGS) entry which is preliminary data.</text>
</comment>
<proteinExistence type="predicted"/>
<evidence type="ECO:0000313" key="2">
    <source>
        <dbReference type="Proteomes" id="UP000176774"/>
    </source>
</evidence>
<dbReference type="EMBL" id="MHPA01000025">
    <property type="protein sequence ID" value="OGZ72510.1"/>
    <property type="molecule type" value="Genomic_DNA"/>
</dbReference>
<name>A0A1G2IDE5_9BACT</name>
<reference evidence="1 2" key="1">
    <citation type="journal article" date="2016" name="Nat. Commun.">
        <title>Thousands of microbial genomes shed light on interconnected biogeochemical processes in an aquifer system.</title>
        <authorList>
            <person name="Anantharaman K."/>
            <person name="Brown C.T."/>
            <person name="Hug L.A."/>
            <person name="Sharon I."/>
            <person name="Castelle C.J."/>
            <person name="Probst A.J."/>
            <person name="Thomas B.C."/>
            <person name="Singh A."/>
            <person name="Wilkins M.J."/>
            <person name="Karaoz U."/>
            <person name="Brodie E.L."/>
            <person name="Williams K.H."/>
            <person name="Hubbard S.S."/>
            <person name="Banfield J.F."/>
        </authorList>
    </citation>
    <scope>NUCLEOTIDE SEQUENCE [LARGE SCALE GENOMIC DNA]</scope>
</reference>
<evidence type="ECO:0000313" key="1">
    <source>
        <dbReference type="EMBL" id="OGZ72510.1"/>
    </source>
</evidence>